<feature type="domain" description="Homeobox" evidence="12">
    <location>
        <begin position="5"/>
        <end position="65"/>
    </location>
</feature>
<comment type="caution">
    <text evidence="13">The sequence shown here is derived from an EMBL/GenBank/DDBJ whole genome shotgun (WGS) entry which is preliminary data.</text>
</comment>
<evidence type="ECO:0000256" key="7">
    <source>
        <dbReference type="ARBA" id="ARBA00025748"/>
    </source>
</evidence>
<dbReference type="PANTHER" id="PTHR24326">
    <property type="entry name" value="HOMEOBOX-LEUCINE ZIPPER PROTEIN"/>
    <property type="match status" value="1"/>
</dbReference>
<dbReference type="InterPro" id="IPR017970">
    <property type="entry name" value="Homeobox_CS"/>
</dbReference>
<evidence type="ECO:0000256" key="4">
    <source>
        <dbReference type="ARBA" id="ARBA00023155"/>
    </source>
</evidence>
<organism evidence="13 14">
    <name type="scientific">Genlisea aurea</name>
    <dbReference type="NCBI Taxonomy" id="192259"/>
    <lineage>
        <taxon>Eukaryota</taxon>
        <taxon>Viridiplantae</taxon>
        <taxon>Streptophyta</taxon>
        <taxon>Embryophyta</taxon>
        <taxon>Tracheophyta</taxon>
        <taxon>Spermatophyta</taxon>
        <taxon>Magnoliopsida</taxon>
        <taxon>eudicotyledons</taxon>
        <taxon>Gunneridae</taxon>
        <taxon>Pentapetalae</taxon>
        <taxon>asterids</taxon>
        <taxon>lamiids</taxon>
        <taxon>Lamiales</taxon>
        <taxon>Lentibulariaceae</taxon>
        <taxon>Genlisea</taxon>
    </lineage>
</organism>
<comment type="subcellular location">
    <subcellularLocation>
        <location evidence="1 8 9">Nucleus</location>
    </subcellularLocation>
</comment>
<feature type="non-terminal residue" evidence="13">
    <location>
        <position position="140"/>
    </location>
</feature>
<dbReference type="InterPro" id="IPR003106">
    <property type="entry name" value="Leu_zip_homeo"/>
</dbReference>
<dbReference type="Gene3D" id="1.10.10.60">
    <property type="entry name" value="Homeodomain-like"/>
    <property type="match status" value="1"/>
</dbReference>
<name>S8D1H6_9LAMI</name>
<dbReference type="EMBL" id="AUSU01000367">
    <property type="protein sequence ID" value="EPS73634.1"/>
    <property type="molecule type" value="Genomic_DNA"/>
</dbReference>
<dbReference type="GO" id="GO:0043565">
    <property type="term" value="F:sequence-specific DNA binding"/>
    <property type="evidence" value="ECO:0007669"/>
    <property type="project" value="InterPro"/>
</dbReference>
<dbReference type="GO" id="GO:0005634">
    <property type="term" value="C:nucleus"/>
    <property type="evidence" value="ECO:0007669"/>
    <property type="project" value="UniProtKB-SubCell"/>
</dbReference>
<dbReference type="OrthoDB" id="6159439at2759"/>
<evidence type="ECO:0000256" key="6">
    <source>
        <dbReference type="ARBA" id="ARBA00023242"/>
    </source>
</evidence>
<evidence type="ECO:0000256" key="11">
    <source>
        <dbReference type="SAM" id="Coils"/>
    </source>
</evidence>
<dbReference type="AlphaFoldDB" id="S8D1H6"/>
<feature type="DNA-binding region" description="Homeobox" evidence="8">
    <location>
        <begin position="7"/>
        <end position="66"/>
    </location>
</feature>
<dbReference type="GO" id="GO:0000981">
    <property type="term" value="F:DNA-binding transcription factor activity, RNA polymerase II-specific"/>
    <property type="evidence" value="ECO:0007669"/>
    <property type="project" value="UniProtKB-UniRule"/>
</dbReference>
<evidence type="ECO:0000256" key="5">
    <source>
        <dbReference type="ARBA" id="ARBA00023163"/>
    </source>
</evidence>
<evidence type="ECO:0000256" key="1">
    <source>
        <dbReference type="ARBA" id="ARBA00004123"/>
    </source>
</evidence>
<protein>
    <recommendedName>
        <fullName evidence="10">Homeobox-leucine zipper protein</fullName>
    </recommendedName>
    <alternativeName>
        <fullName evidence="10">HD-ZIP protein</fullName>
    </alternativeName>
    <alternativeName>
        <fullName evidence="10">Homeodomain transcription factor</fullName>
    </alternativeName>
</protein>
<dbReference type="PROSITE" id="PS00027">
    <property type="entry name" value="HOMEOBOX_1"/>
    <property type="match status" value="1"/>
</dbReference>
<dbReference type="Proteomes" id="UP000015453">
    <property type="component" value="Unassembled WGS sequence"/>
</dbReference>
<evidence type="ECO:0000256" key="10">
    <source>
        <dbReference type="RuleBase" id="RU369038"/>
    </source>
</evidence>
<dbReference type="InterPro" id="IPR045224">
    <property type="entry name" value="HDZip_class_I_plant"/>
</dbReference>
<sequence>EDEFSDDGEKKRGLSSDQLRTLERNFQLGKKLEPERKMYLAKILGLPPRQIAVWFQNRRARWKNKQLEKDYDLLKAQYEGIIAENDALHTQNQKLQAKILAMKRREKTESSINLNNKASCSSNMRREEVVEGGLSLAPPV</sequence>
<proteinExistence type="inferred from homology"/>
<dbReference type="GO" id="GO:0045893">
    <property type="term" value="P:positive regulation of DNA-templated transcription"/>
    <property type="evidence" value="ECO:0007669"/>
    <property type="project" value="TreeGrafter"/>
</dbReference>
<keyword evidence="11" id="KW-0175">Coiled coil</keyword>
<evidence type="ECO:0000256" key="8">
    <source>
        <dbReference type="PROSITE-ProRule" id="PRU00108"/>
    </source>
</evidence>
<keyword evidence="14" id="KW-1185">Reference proteome</keyword>
<evidence type="ECO:0000313" key="13">
    <source>
        <dbReference type="EMBL" id="EPS73634.1"/>
    </source>
</evidence>
<reference evidence="13 14" key="1">
    <citation type="journal article" date="2013" name="BMC Genomics">
        <title>The miniature genome of a carnivorous plant Genlisea aurea contains a low number of genes and short non-coding sequences.</title>
        <authorList>
            <person name="Leushkin E.V."/>
            <person name="Sutormin R.A."/>
            <person name="Nabieva E.R."/>
            <person name="Penin A.A."/>
            <person name="Kondrashov A.S."/>
            <person name="Logacheva M.D."/>
        </authorList>
    </citation>
    <scope>NUCLEOTIDE SEQUENCE [LARGE SCALE GENOMIC DNA]</scope>
</reference>
<feature type="coiled-coil region" evidence="11">
    <location>
        <begin position="57"/>
        <end position="105"/>
    </location>
</feature>
<dbReference type="Pfam" id="PF02183">
    <property type="entry name" value="HALZ"/>
    <property type="match status" value="1"/>
</dbReference>
<evidence type="ECO:0000259" key="12">
    <source>
        <dbReference type="PROSITE" id="PS50071"/>
    </source>
</evidence>
<keyword evidence="6 8" id="KW-0539">Nucleus</keyword>
<keyword evidence="2 10" id="KW-0805">Transcription regulation</keyword>
<gene>
    <name evidence="13" type="ORF">M569_01124</name>
</gene>
<dbReference type="PROSITE" id="PS50071">
    <property type="entry name" value="HOMEOBOX_2"/>
    <property type="match status" value="1"/>
</dbReference>
<dbReference type="InterPro" id="IPR001356">
    <property type="entry name" value="HD"/>
</dbReference>
<evidence type="ECO:0000313" key="14">
    <source>
        <dbReference type="Proteomes" id="UP000015453"/>
    </source>
</evidence>
<feature type="non-terminal residue" evidence="13">
    <location>
        <position position="1"/>
    </location>
</feature>
<dbReference type="InterPro" id="IPR009057">
    <property type="entry name" value="Homeodomain-like_sf"/>
</dbReference>
<dbReference type="SUPFAM" id="SSF46689">
    <property type="entry name" value="Homeodomain-like"/>
    <property type="match status" value="1"/>
</dbReference>
<evidence type="ECO:0000256" key="9">
    <source>
        <dbReference type="RuleBase" id="RU000682"/>
    </source>
</evidence>
<dbReference type="Pfam" id="PF00046">
    <property type="entry name" value="Homeodomain"/>
    <property type="match status" value="1"/>
</dbReference>
<keyword evidence="4 8" id="KW-0371">Homeobox</keyword>
<comment type="function">
    <text evidence="10">Transcription factor.</text>
</comment>
<keyword evidence="3 8" id="KW-0238">DNA-binding</keyword>
<evidence type="ECO:0000256" key="2">
    <source>
        <dbReference type="ARBA" id="ARBA00023015"/>
    </source>
</evidence>
<keyword evidence="5 10" id="KW-0804">Transcription</keyword>
<comment type="similarity">
    <text evidence="7 10">Belongs to the HD-ZIP homeobox family. Class I subfamily.</text>
</comment>
<dbReference type="SMART" id="SM00389">
    <property type="entry name" value="HOX"/>
    <property type="match status" value="1"/>
</dbReference>
<dbReference type="PANTHER" id="PTHR24326:SF176">
    <property type="entry name" value="HOMEOBOX-LEUCINE ZIPPER PROTEIN ATHB-13"/>
    <property type="match status" value="1"/>
</dbReference>
<accession>S8D1H6</accession>
<evidence type="ECO:0000256" key="3">
    <source>
        <dbReference type="ARBA" id="ARBA00023125"/>
    </source>
</evidence>
<dbReference type="CDD" id="cd00086">
    <property type="entry name" value="homeodomain"/>
    <property type="match status" value="1"/>
</dbReference>